<protein>
    <recommendedName>
        <fullName evidence="2">DNA-directed RNA polymerase</fullName>
        <ecNumber evidence="2">2.7.7.6</ecNumber>
    </recommendedName>
</protein>
<dbReference type="OrthoDB" id="10248617at2759"/>
<dbReference type="GO" id="GO:0003677">
    <property type="term" value="F:DNA binding"/>
    <property type="evidence" value="ECO:0007669"/>
    <property type="project" value="InterPro"/>
</dbReference>
<dbReference type="Pfam" id="PF04561">
    <property type="entry name" value="RNA_pol_Rpb2_2"/>
    <property type="match status" value="1"/>
</dbReference>
<evidence type="ECO:0000259" key="9">
    <source>
        <dbReference type="Pfam" id="PF04566"/>
    </source>
</evidence>
<keyword evidence="6" id="KW-0804">Transcription</keyword>
<dbReference type="InterPro" id="IPR007647">
    <property type="entry name" value="RNA_pol_Rpb2_5"/>
</dbReference>
<dbReference type="STRING" id="36087.A0A077ZEQ3"/>
<feature type="domain" description="RNA polymerase beta subunit protrusion" evidence="8">
    <location>
        <begin position="31"/>
        <end position="405"/>
    </location>
</feature>
<name>A0A077ZEQ3_TRITR</name>
<dbReference type="Pfam" id="PF04566">
    <property type="entry name" value="RNA_pol_Rpb2_4"/>
    <property type="match status" value="1"/>
</dbReference>
<dbReference type="EMBL" id="HG806425">
    <property type="protein sequence ID" value="CDW58831.1"/>
    <property type="molecule type" value="Genomic_DNA"/>
</dbReference>
<dbReference type="AlphaFoldDB" id="A0A077ZEQ3"/>
<dbReference type="InterPro" id="IPR007644">
    <property type="entry name" value="RNA_pol_bsu_protrusion"/>
</dbReference>
<dbReference type="PANTHER" id="PTHR20856">
    <property type="entry name" value="DNA-DIRECTED RNA POLYMERASE I SUBUNIT 2"/>
    <property type="match status" value="1"/>
</dbReference>
<reference evidence="11" key="2">
    <citation type="submission" date="2014-03" db="EMBL/GenBank/DDBJ databases">
        <title>The whipworm genome and dual-species transcriptomics of an intimate host-pathogen interaction.</title>
        <authorList>
            <person name="Foth B.J."/>
            <person name="Tsai I.J."/>
            <person name="Reid A.J."/>
            <person name="Bancroft A.J."/>
            <person name="Nichol S."/>
            <person name="Tracey A."/>
            <person name="Holroyd N."/>
            <person name="Cotton J.A."/>
            <person name="Stanley E.J."/>
            <person name="Zarowiecki M."/>
            <person name="Liu J.Z."/>
            <person name="Huckvale T."/>
            <person name="Cooper P.J."/>
            <person name="Grencis R.K."/>
            <person name="Berriman M."/>
        </authorList>
    </citation>
    <scope>NUCLEOTIDE SEQUENCE [LARGE SCALE GENOMIC DNA]</scope>
</reference>
<evidence type="ECO:0000259" key="10">
    <source>
        <dbReference type="Pfam" id="PF04567"/>
    </source>
</evidence>
<keyword evidence="3 11" id="KW-0240">DNA-directed RNA polymerase</keyword>
<evidence type="ECO:0000256" key="6">
    <source>
        <dbReference type="ARBA" id="ARBA00023163"/>
    </source>
</evidence>
<dbReference type="Gene3D" id="3.90.1100.10">
    <property type="match status" value="1"/>
</dbReference>
<dbReference type="InterPro" id="IPR037034">
    <property type="entry name" value="RNA_pol_Rpb2_2_sf"/>
</dbReference>
<dbReference type="Pfam" id="PF04567">
    <property type="entry name" value="RNA_pol_Rpb2_5"/>
    <property type="match status" value="1"/>
</dbReference>
<evidence type="ECO:0000256" key="2">
    <source>
        <dbReference type="ARBA" id="ARBA00012418"/>
    </source>
</evidence>
<evidence type="ECO:0000256" key="3">
    <source>
        <dbReference type="ARBA" id="ARBA00022478"/>
    </source>
</evidence>
<dbReference type="EC" id="2.7.7.6" evidence="2"/>
<keyword evidence="4" id="KW-0808">Transferase</keyword>
<dbReference type="Gene3D" id="3.90.1110.10">
    <property type="entry name" value="RNA polymerase Rpb2, domain 2"/>
    <property type="match status" value="1"/>
</dbReference>
<dbReference type="InterPro" id="IPR007642">
    <property type="entry name" value="RNA_pol_Rpb2_2"/>
</dbReference>
<dbReference type="GO" id="GO:0000428">
    <property type="term" value="C:DNA-directed RNA polymerase complex"/>
    <property type="evidence" value="ECO:0007669"/>
    <property type="project" value="UniProtKB-KW"/>
</dbReference>
<evidence type="ECO:0000256" key="5">
    <source>
        <dbReference type="ARBA" id="ARBA00022695"/>
    </source>
</evidence>
<evidence type="ECO:0000259" key="7">
    <source>
        <dbReference type="Pfam" id="PF04561"/>
    </source>
</evidence>
<feature type="domain" description="RNA polymerase Rpb2" evidence="10">
    <location>
        <begin position="614"/>
        <end position="648"/>
    </location>
</feature>
<dbReference type="InterPro" id="IPR015712">
    <property type="entry name" value="DNA-dir_RNA_pol_su2"/>
</dbReference>
<proteinExistence type="inferred from homology"/>
<reference evidence="11" key="1">
    <citation type="submission" date="2014-01" db="EMBL/GenBank/DDBJ databases">
        <authorList>
            <person name="Aslett M."/>
        </authorList>
    </citation>
    <scope>NUCLEOTIDE SEQUENCE</scope>
</reference>
<evidence type="ECO:0000313" key="11">
    <source>
        <dbReference type="EMBL" id="CDW58831.1"/>
    </source>
</evidence>
<keyword evidence="5" id="KW-0548">Nucleotidyltransferase</keyword>
<dbReference type="GO" id="GO:0003899">
    <property type="term" value="F:DNA-directed RNA polymerase activity"/>
    <property type="evidence" value="ECO:0007669"/>
    <property type="project" value="UniProtKB-EC"/>
</dbReference>
<accession>A0A077ZEQ3</accession>
<comment type="similarity">
    <text evidence="1">Belongs to the RNA polymerase beta chain family.</text>
</comment>
<dbReference type="GO" id="GO:0006351">
    <property type="term" value="P:DNA-templated transcription"/>
    <property type="evidence" value="ECO:0007669"/>
    <property type="project" value="InterPro"/>
</dbReference>
<dbReference type="SUPFAM" id="SSF64484">
    <property type="entry name" value="beta and beta-prime subunits of DNA dependent RNA-polymerase"/>
    <property type="match status" value="1"/>
</dbReference>
<sequence length="674" mass="76676">MEKKAISFRCSAEELKGKWQYLPEFLDTQALMKDQVNSFNDFVDVEIKKIVAANNVVKSKIDANFSLKYLDVRVGYAGMNNGLDNCSITPHECRLQNKTYSAPVVVDVEYTRGNEVVRRIDLPIGRLPIMLRSNRCVLTGKSAEELGSMKECHLDPGGYFIIGGMERMIFPQEEQSRNRMFVLQNSSDEVFCEVLSVTYCGRGKSKVVHKNGKFYVRHNKLSEDIPLCIVFRAMGIECNQEIAYLMGTQEAYVEPYVGSFFECADLKIKSQNSALRYIGARTKKYIQLKNDDEVDKKEEALNFLDKVAFCHVSSSRSDMRRKAVYVGLMVQRIIQAESGQCSYDDPDFYGNKQLELAGPLIAVLFEDLFRRLNKELSTIVDKNMLKEEKTTKFDIAECIPKKTITSGLTMAIATGNWSVQRYSLDRRGVTRVVSSLSYASAFDSMRRMTTQYEWSRKVDCSGSLQSSCWKTVCPGNAPKGEPCKVGSSIALSTCISSEGDAEKLVATLFDLGVEDVLLFKSHELLENGYYYVLVNGDVVGATLRPKEIVEDIRFFRQYGCLHKFVSAFLHEPHRCVYFSTEAGRVCKPYVLIEHGQPRIEKKHMDEVARGERVFDHFFTTGFIEYLDVNERNTVRIAMHKKDVTKTTTHLEIDPLTELGFTLGCIQYPHDYHTH</sequence>
<dbReference type="Proteomes" id="UP000030665">
    <property type="component" value="Unassembled WGS sequence"/>
</dbReference>
<evidence type="ECO:0000256" key="4">
    <source>
        <dbReference type="ARBA" id="ARBA00022679"/>
    </source>
</evidence>
<dbReference type="Pfam" id="PF04563">
    <property type="entry name" value="RNA_pol_Rpb2_1"/>
    <property type="match status" value="1"/>
</dbReference>
<evidence type="ECO:0000256" key="1">
    <source>
        <dbReference type="ARBA" id="ARBA00006835"/>
    </source>
</evidence>
<keyword evidence="12" id="KW-1185">Reference proteome</keyword>
<organism evidence="11 12">
    <name type="scientific">Trichuris trichiura</name>
    <name type="common">Whipworm</name>
    <name type="synonym">Trichocephalus trichiurus</name>
    <dbReference type="NCBI Taxonomy" id="36087"/>
    <lineage>
        <taxon>Eukaryota</taxon>
        <taxon>Metazoa</taxon>
        <taxon>Ecdysozoa</taxon>
        <taxon>Nematoda</taxon>
        <taxon>Enoplea</taxon>
        <taxon>Dorylaimia</taxon>
        <taxon>Trichinellida</taxon>
        <taxon>Trichuridae</taxon>
        <taxon>Trichuris</taxon>
    </lineage>
</organism>
<evidence type="ECO:0000259" key="8">
    <source>
        <dbReference type="Pfam" id="PF04563"/>
    </source>
</evidence>
<feature type="domain" description="RNA polymerase Rpb2" evidence="9">
    <location>
        <begin position="532"/>
        <end position="593"/>
    </location>
</feature>
<gene>
    <name evidence="11" type="ORF">TTRE_0000715701</name>
</gene>
<dbReference type="InterPro" id="IPR007646">
    <property type="entry name" value="RNA_pol_Rpb2_4"/>
</dbReference>
<dbReference type="GO" id="GO:0032549">
    <property type="term" value="F:ribonucleoside binding"/>
    <property type="evidence" value="ECO:0007669"/>
    <property type="project" value="InterPro"/>
</dbReference>
<dbReference type="Gene3D" id="3.90.1070.20">
    <property type="match status" value="1"/>
</dbReference>
<evidence type="ECO:0000313" key="12">
    <source>
        <dbReference type="Proteomes" id="UP000030665"/>
    </source>
</evidence>
<feature type="domain" description="RNA polymerase Rpb2" evidence="7">
    <location>
        <begin position="197"/>
        <end position="354"/>
    </location>
</feature>